<comment type="caution">
    <text evidence="1">The sequence shown here is derived from an EMBL/GenBank/DDBJ whole genome shotgun (WGS) entry which is preliminary data.</text>
</comment>
<organism evidence="1 2">
    <name type="scientific">Paramylibacter kogurei</name>
    <dbReference type="NCBI Taxonomy" id="1889778"/>
    <lineage>
        <taxon>Bacteria</taxon>
        <taxon>Pseudomonadati</taxon>
        <taxon>Pseudomonadota</taxon>
        <taxon>Alphaproteobacteria</taxon>
        <taxon>Rhodobacterales</taxon>
        <taxon>Paracoccaceae</taxon>
        <taxon>Paramylibacter</taxon>
    </lineage>
</organism>
<protein>
    <submittedName>
        <fullName evidence="1">Uncharacterized protein</fullName>
    </submittedName>
</protein>
<accession>A0A2G5K612</accession>
<gene>
    <name evidence="1" type="ORF">BFP76_07505</name>
</gene>
<evidence type="ECO:0000313" key="1">
    <source>
        <dbReference type="EMBL" id="PIB24986.1"/>
    </source>
</evidence>
<proteinExistence type="predicted"/>
<dbReference type="Proteomes" id="UP000231516">
    <property type="component" value="Unassembled WGS sequence"/>
</dbReference>
<evidence type="ECO:0000313" key="2">
    <source>
        <dbReference type="Proteomes" id="UP000231516"/>
    </source>
</evidence>
<name>A0A2G5K612_9RHOB</name>
<dbReference type="AlphaFoldDB" id="A0A2G5K612"/>
<sequence>MPSVYLPRFFRSILAKHPLRFVRQLSGGALKTGSNTGYVHEPALRPCSDVVMAAQPRPMAWKLRQITLQGLW</sequence>
<reference evidence="1 2" key="1">
    <citation type="submission" date="2016-08" db="EMBL/GenBank/DDBJ databases">
        <title>Draft genome of Amylibacter sp. strain 4G11.</title>
        <authorList>
            <person name="Wong S.-K."/>
            <person name="Hamasaki K."/>
            <person name="Yoshizawa S."/>
        </authorList>
    </citation>
    <scope>NUCLEOTIDE SEQUENCE [LARGE SCALE GENOMIC DNA]</scope>
    <source>
        <strain evidence="1 2">4G11</strain>
    </source>
</reference>
<keyword evidence="2" id="KW-1185">Reference proteome</keyword>
<dbReference type="EMBL" id="MDGM01000012">
    <property type="protein sequence ID" value="PIB24986.1"/>
    <property type="molecule type" value="Genomic_DNA"/>
</dbReference>